<dbReference type="KEGG" id="abac:LuPra_01945"/>
<dbReference type="RefSeq" id="WP_110170553.1">
    <property type="nucleotide sequence ID" value="NZ_CP015136.1"/>
</dbReference>
<reference evidence="3" key="2">
    <citation type="submission" date="2016-04" db="EMBL/GenBank/DDBJ databases">
        <title>First Complete Genome Sequence of a Subdivision 6 Acidobacterium.</title>
        <authorList>
            <person name="Huang S."/>
            <person name="Vieira S."/>
            <person name="Bunk B."/>
            <person name="Riedel T."/>
            <person name="Sproeer C."/>
            <person name="Overmann J."/>
        </authorList>
    </citation>
    <scope>NUCLEOTIDE SEQUENCE [LARGE SCALE GENOMIC DNA]</scope>
    <source>
        <strain evidence="3">DSM 100886 HEG_-6_39</strain>
    </source>
</reference>
<dbReference type="EC" id="2.7.11.1" evidence="2"/>
<gene>
    <name evidence="2" type="primary">pkn1_2</name>
    <name evidence="2" type="ORF">LuPra_01945</name>
</gene>
<dbReference type="OrthoDB" id="9768004at2"/>
<dbReference type="InterPro" id="IPR042095">
    <property type="entry name" value="SUMF_sf"/>
</dbReference>
<evidence type="ECO:0000313" key="2">
    <source>
        <dbReference type="EMBL" id="AMY08741.1"/>
    </source>
</evidence>
<dbReference type="InterPro" id="IPR005532">
    <property type="entry name" value="SUMF_dom"/>
</dbReference>
<accession>A0A143PJS2</accession>
<dbReference type="InterPro" id="IPR051043">
    <property type="entry name" value="Sulfatase_Mod_Factor_Kinase"/>
</dbReference>
<dbReference type="Pfam" id="PF03781">
    <property type="entry name" value="FGE-sulfatase"/>
    <property type="match status" value="1"/>
</dbReference>
<dbReference type="PANTHER" id="PTHR23150:SF19">
    <property type="entry name" value="FORMYLGLYCINE-GENERATING ENZYME"/>
    <property type="match status" value="1"/>
</dbReference>
<organism evidence="2 3">
    <name type="scientific">Luteitalea pratensis</name>
    <dbReference type="NCBI Taxonomy" id="1855912"/>
    <lineage>
        <taxon>Bacteria</taxon>
        <taxon>Pseudomonadati</taxon>
        <taxon>Acidobacteriota</taxon>
        <taxon>Vicinamibacteria</taxon>
        <taxon>Vicinamibacterales</taxon>
        <taxon>Vicinamibacteraceae</taxon>
        <taxon>Luteitalea</taxon>
    </lineage>
</organism>
<dbReference type="PANTHER" id="PTHR23150">
    <property type="entry name" value="SULFATASE MODIFYING FACTOR 1, 2"/>
    <property type="match status" value="1"/>
</dbReference>
<reference evidence="2 3" key="1">
    <citation type="journal article" date="2016" name="Genome Announc.">
        <title>First Complete Genome Sequence of a Subdivision 6 Acidobacterium Strain.</title>
        <authorList>
            <person name="Huang S."/>
            <person name="Vieira S."/>
            <person name="Bunk B."/>
            <person name="Riedel T."/>
            <person name="Sproer C."/>
            <person name="Overmann J."/>
        </authorList>
    </citation>
    <scope>NUCLEOTIDE SEQUENCE [LARGE SCALE GENOMIC DNA]</scope>
    <source>
        <strain evidence="3">DSM 100886 HEG_-6_39</strain>
    </source>
</reference>
<dbReference type="SUPFAM" id="SSF56436">
    <property type="entry name" value="C-type lectin-like"/>
    <property type="match status" value="1"/>
</dbReference>
<keyword evidence="2" id="KW-0808">Transferase</keyword>
<proteinExistence type="predicted"/>
<dbReference type="STRING" id="1855912.LuPra_01945"/>
<keyword evidence="2" id="KW-0418">Kinase</keyword>
<evidence type="ECO:0000313" key="3">
    <source>
        <dbReference type="Proteomes" id="UP000076079"/>
    </source>
</evidence>
<dbReference type="Proteomes" id="UP000076079">
    <property type="component" value="Chromosome"/>
</dbReference>
<keyword evidence="3" id="KW-1185">Reference proteome</keyword>
<dbReference type="InterPro" id="IPR016187">
    <property type="entry name" value="CTDL_fold"/>
</dbReference>
<protein>
    <submittedName>
        <fullName evidence="2">Serine/threonine-protein kinase pkn1</fullName>
        <ecNumber evidence="2">2.7.11.1</ecNumber>
    </submittedName>
</protein>
<dbReference type="EMBL" id="CP015136">
    <property type="protein sequence ID" value="AMY08741.1"/>
    <property type="molecule type" value="Genomic_DNA"/>
</dbReference>
<dbReference type="AlphaFoldDB" id="A0A143PJS2"/>
<dbReference type="GO" id="GO:0120147">
    <property type="term" value="F:formylglycine-generating oxidase activity"/>
    <property type="evidence" value="ECO:0007669"/>
    <property type="project" value="TreeGrafter"/>
</dbReference>
<dbReference type="Gene3D" id="3.90.1580.10">
    <property type="entry name" value="paralog of FGE (formylglycine-generating enzyme)"/>
    <property type="match status" value="1"/>
</dbReference>
<name>A0A143PJS2_LUTPR</name>
<evidence type="ECO:0000259" key="1">
    <source>
        <dbReference type="Pfam" id="PF03781"/>
    </source>
</evidence>
<feature type="domain" description="Sulfatase-modifying factor enzyme-like" evidence="1">
    <location>
        <begin position="16"/>
        <end position="193"/>
    </location>
</feature>
<sequence length="199" mass="21631">MSGAWPAEPPTTRFGLGDDVPVFWVTYADAEAHCAALTARARGDGTLPDGWVFRVPTEAQWEYACRAGSTAATAFGPVLTNADANMVGAAGEGTGPPAVGRSAPVGRYRANAWGLYDMHGNVFEWCRDWYHARLPGGDDPDLSATRGVPNRDGTYSRVRRGGAWNDEYWYCRSAARLRYEPERSSDHIGFRVALVTADA</sequence>
<dbReference type="GO" id="GO:0004674">
    <property type="term" value="F:protein serine/threonine kinase activity"/>
    <property type="evidence" value="ECO:0007669"/>
    <property type="project" value="UniProtKB-EC"/>
</dbReference>